<sequence length="115" mass="12887">MLLTPEKSIESQNDIGSDIMMALDDVVSSTLTDQDRIKEATDRTHRWIDRCIKAHRNPEKQNLFGIVQGHLDTEPGGLRAYSLKEMIKRDLPGLSPRNADCSFLAALQSNIYGSD</sequence>
<dbReference type="InterPro" id="IPR002616">
    <property type="entry name" value="tRNA_ribo_trans-like"/>
</dbReference>
<dbReference type="EMBL" id="CAJNNW010037442">
    <property type="protein sequence ID" value="CAE8741810.1"/>
    <property type="molecule type" value="Genomic_DNA"/>
</dbReference>
<organism evidence="3 4">
    <name type="scientific">Polarella glacialis</name>
    <name type="common">Dinoflagellate</name>
    <dbReference type="NCBI Taxonomy" id="89957"/>
    <lineage>
        <taxon>Eukaryota</taxon>
        <taxon>Sar</taxon>
        <taxon>Alveolata</taxon>
        <taxon>Dinophyceae</taxon>
        <taxon>Suessiales</taxon>
        <taxon>Suessiaceae</taxon>
        <taxon>Polarella</taxon>
    </lineage>
</organism>
<dbReference type="PANTHER" id="PTHR43530:SF1">
    <property type="entry name" value="QUEUINE TRNA-RIBOSYLTRANSFERASE CATALYTIC SUBUNIT 1"/>
    <property type="match status" value="1"/>
</dbReference>
<proteinExistence type="predicted"/>
<dbReference type="GO" id="GO:0006400">
    <property type="term" value="P:tRNA modification"/>
    <property type="evidence" value="ECO:0007669"/>
    <property type="project" value="InterPro"/>
</dbReference>
<dbReference type="NCBIfam" id="TIGR00449">
    <property type="entry name" value="tgt_general"/>
    <property type="match status" value="1"/>
</dbReference>
<dbReference type="GO" id="GO:0008479">
    <property type="term" value="F:tRNA-guanosine(34) queuine transglycosylase activity"/>
    <property type="evidence" value="ECO:0007669"/>
    <property type="project" value="TreeGrafter"/>
</dbReference>
<gene>
    <name evidence="3" type="ORF">PGLA2088_LOCUS50676</name>
</gene>
<dbReference type="InterPro" id="IPR036511">
    <property type="entry name" value="TGT-like_sf"/>
</dbReference>
<dbReference type="GO" id="GO:0005829">
    <property type="term" value="C:cytosol"/>
    <property type="evidence" value="ECO:0007669"/>
    <property type="project" value="TreeGrafter"/>
</dbReference>
<dbReference type="PANTHER" id="PTHR43530">
    <property type="entry name" value="QUEUINE TRNA-RIBOSYLTRANSFERASE CATALYTIC SUBUNIT 1"/>
    <property type="match status" value="1"/>
</dbReference>
<feature type="domain" description="tRNA-guanine(15) transglycosylase-like" evidence="2">
    <location>
        <begin position="2"/>
        <end position="94"/>
    </location>
</feature>
<dbReference type="Gene3D" id="3.20.20.105">
    <property type="entry name" value="Queuine tRNA-ribosyltransferase-like"/>
    <property type="match status" value="1"/>
</dbReference>
<evidence type="ECO:0000259" key="2">
    <source>
        <dbReference type="Pfam" id="PF01702"/>
    </source>
</evidence>
<protein>
    <recommendedName>
        <fullName evidence="2">tRNA-guanine(15) transglycosylase-like domain-containing protein</fullName>
    </recommendedName>
</protein>
<dbReference type="Proteomes" id="UP000626109">
    <property type="component" value="Unassembled WGS sequence"/>
</dbReference>
<accession>A0A813LYL5</accession>
<keyword evidence="1" id="KW-0862">Zinc</keyword>
<evidence type="ECO:0000256" key="1">
    <source>
        <dbReference type="ARBA" id="ARBA00022833"/>
    </source>
</evidence>
<evidence type="ECO:0000313" key="4">
    <source>
        <dbReference type="Proteomes" id="UP000626109"/>
    </source>
</evidence>
<dbReference type="Pfam" id="PF01702">
    <property type="entry name" value="TGT"/>
    <property type="match status" value="1"/>
</dbReference>
<dbReference type="SUPFAM" id="SSF51713">
    <property type="entry name" value="tRNA-guanine transglycosylase"/>
    <property type="match status" value="1"/>
</dbReference>
<name>A0A813LYL5_POLGL</name>
<dbReference type="AlphaFoldDB" id="A0A813LYL5"/>
<reference evidence="3" key="1">
    <citation type="submission" date="2021-02" db="EMBL/GenBank/DDBJ databases">
        <authorList>
            <person name="Dougan E. K."/>
            <person name="Rhodes N."/>
            <person name="Thang M."/>
            <person name="Chan C."/>
        </authorList>
    </citation>
    <scope>NUCLEOTIDE SEQUENCE</scope>
</reference>
<evidence type="ECO:0000313" key="3">
    <source>
        <dbReference type="EMBL" id="CAE8741810.1"/>
    </source>
</evidence>
<comment type="caution">
    <text evidence="3">The sequence shown here is derived from an EMBL/GenBank/DDBJ whole genome shotgun (WGS) entry which is preliminary data.</text>
</comment>